<accession>C1F3I2</accession>
<dbReference type="Proteomes" id="UP000002207">
    <property type="component" value="Chromosome"/>
</dbReference>
<keyword evidence="2" id="KW-1185">Reference proteome</keyword>
<dbReference type="STRING" id="240015.ACP_0972"/>
<dbReference type="AlphaFoldDB" id="C1F3I2"/>
<evidence type="ECO:0000313" key="1">
    <source>
        <dbReference type="EMBL" id="ACO32151.1"/>
    </source>
</evidence>
<dbReference type="EMBL" id="CP001472">
    <property type="protein sequence ID" value="ACO32151.1"/>
    <property type="molecule type" value="Genomic_DNA"/>
</dbReference>
<dbReference type="KEGG" id="aca:ACP_0972"/>
<name>C1F3I2_ACIC5</name>
<proteinExistence type="predicted"/>
<organism evidence="1 2">
    <name type="scientific">Acidobacterium capsulatum (strain ATCC 51196 / DSM 11244 / BCRC 80197 / JCM 7670 / NBRC 15755 / NCIMB 13165 / 161)</name>
    <dbReference type="NCBI Taxonomy" id="240015"/>
    <lineage>
        <taxon>Bacteria</taxon>
        <taxon>Pseudomonadati</taxon>
        <taxon>Acidobacteriota</taxon>
        <taxon>Terriglobia</taxon>
        <taxon>Terriglobales</taxon>
        <taxon>Acidobacteriaceae</taxon>
        <taxon>Acidobacterium</taxon>
    </lineage>
</organism>
<reference evidence="1 2" key="1">
    <citation type="journal article" date="2009" name="Appl. Environ. Microbiol.">
        <title>Three genomes from the phylum Acidobacteria provide insight into the lifestyles of these microorganisms in soils.</title>
        <authorList>
            <person name="Ward N.L."/>
            <person name="Challacombe J.F."/>
            <person name="Janssen P.H."/>
            <person name="Henrissat B."/>
            <person name="Coutinho P.M."/>
            <person name="Wu M."/>
            <person name="Xie G."/>
            <person name="Haft D.H."/>
            <person name="Sait M."/>
            <person name="Badger J."/>
            <person name="Barabote R.D."/>
            <person name="Bradley B."/>
            <person name="Brettin T.S."/>
            <person name="Brinkac L.M."/>
            <person name="Bruce D."/>
            <person name="Creasy T."/>
            <person name="Daugherty S.C."/>
            <person name="Davidsen T.M."/>
            <person name="DeBoy R.T."/>
            <person name="Detter J.C."/>
            <person name="Dodson R.J."/>
            <person name="Durkin A.S."/>
            <person name="Ganapathy A."/>
            <person name="Gwinn-Giglio M."/>
            <person name="Han C.S."/>
            <person name="Khouri H."/>
            <person name="Kiss H."/>
            <person name="Kothari S.P."/>
            <person name="Madupu R."/>
            <person name="Nelson K.E."/>
            <person name="Nelson W.C."/>
            <person name="Paulsen I."/>
            <person name="Penn K."/>
            <person name="Ren Q."/>
            <person name="Rosovitz M.J."/>
            <person name="Selengut J.D."/>
            <person name="Shrivastava S."/>
            <person name="Sullivan S.A."/>
            <person name="Tapia R."/>
            <person name="Thompson L.S."/>
            <person name="Watkins K.L."/>
            <person name="Yang Q."/>
            <person name="Yu C."/>
            <person name="Zafar N."/>
            <person name="Zhou L."/>
            <person name="Kuske C.R."/>
        </authorList>
    </citation>
    <scope>NUCLEOTIDE SEQUENCE [LARGE SCALE GENOMIC DNA]</scope>
    <source>
        <strain evidence="2">ATCC 51196 / DSM 11244 / BCRC 80197 / JCM 7670 / NBRC 15755 / NCIMB 13165 / 161</strain>
    </source>
</reference>
<sequence length="34" mass="3413">MTESAGNPPQGMSGKDSATLFLAICGRFGKAGDP</sequence>
<evidence type="ECO:0000313" key="2">
    <source>
        <dbReference type="Proteomes" id="UP000002207"/>
    </source>
</evidence>
<gene>
    <name evidence="1" type="ordered locus">ACP_0972</name>
</gene>
<dbReference type="HOGENOM" id="CLU_3371471_0_0_0"/>
<dbReference type="InParanoid" id="C1F3I2"/>
<protein>
    <submittedName>
        <fullName evidence="1">Uncharacterized protein</fullName>
    </submittedName>
</protein>